<dbReference type="STRING" id="631454.N177_0938"/>
<evidence type="ECO:0000256" key="1">
    <source>
        <dbReference type="SAM" id="Phobius"/>
    </source>
</evidence>
<dbReference type="EMBL" id="AWXZ01000015">
    <property type="protein sequence ID" value="ESR26438.1"/>
    <property type="molecule type" value="Genomic_DNA"/>
</dbReference>
<evidence type="ECO:0000313" key="2">
    <source>
        <dbReference type="EMBL" id="ESR26438.1"/>
    </source>
</evidence>
<keyword evidence="3" id="KW-1185">Reference proteome</keyword>
<dbReference type="Pfam" id="PF05545">
    <property type="entry name" value="FixQ"/>
    <property type="match status" value="1"/>
</dbReference>
<reference evidence="2 3" key="1">
    <citation type="journal article" date="2014" name="Genome Announc.">
        <title>Draft Genome Sequence of Lutibaculum baratangense Strain AMV1T, Isolated from a Mud Volcano in Andamans, India.</title>
        <authorList>
            <person name="Singh A."/>
            <person name="Sreenivas A."/>
            <person name="Sathyanarayana Reddy G."/>
            <person name="Pinnaka A.K."/>
            <person name="Shivaji S."/>
        </authorList>
    </citation>
    <scope>NUCLEOTIDE SEQUENCE [LARGE SCALE GENOMIC DNA]</scope>
    <source>
        <strain evidence="2 3">AMV1</strain>
    </source>
</reference>
<dbReference type="Proteomes" id="UP000017819">
    <property type="component" value="Unassembled WGS sequence"/>
</dbReference>
<keyword evidence="1" id="KW-0472">Membrane</keyword>
<keyword evidence="1" id="KW-0812">Transmembrane</keyword>
<protein>
    <recommendedName>
        <fullName evidence="4">Cytochrome c oxidase subunit CcoQ</fullName>
    </recommendedName>
</protein>
<gene>
    <name evidence="2" type="ORF">N177_0938</name>
</gene>
<organism evidence="2 3">
    <name type="scientific">Lutibaculum baratangense AMV1</name>
    <dbReference type="NCBI Taxonomy" id="631454"/>
    <lineage>
        <taxon>Bacteria</taxon>
        <taxon>Pseudomonadati</taxon>
        <taxon>Pseudomonadota</taxon>
        <taxon>Alphaproteobacteria</taxon>
        <taxon>Hyphomicrobiales</taxon>
        <taxon>Tepidamorphaceae</taxon>
        <taxon>Lutibaculum</taxon>
    </lineage>
</organism>
<dbReference type="eggNOG" id="COG4736">
    <property type="taxonomic scope" value="Bacteria"/>
</dbReference>
<keyword evidence="1" id="KW-1133">Transmembrane helix</keyword>
<accession>V4TKU1</accession>
<sequence>MYESMAQFAQTFGLVYFFLIFAAAVVYALWPSNRKRFDAAAEIPLREE</sequence>
<dbReference type="OrthoDB" id="7173870at2"/>
<comment type="caution">
    <text evidence="2">The sequence shown here is derived from an EMBL/GenBank/DDBJ whole genome shotgun (WGS) entry which is preliminary data.</text>
</comment>
<dbReference type="InterPro" id="IPR008621">
    <property type="entry name" value="Cbb3-typ_cyt_oxidase_comp"/>
</dbReference>
<evidence type="ECO:0000313" key="3">
    <source>
        <dbReference type="Proteomes" id="UP000017819"/>
    </source>
</evidence>
<evidence type="ECO:0008006" key="4">
    <source>
        <dbReference type="Google" id="ProtNLM"/>
    </source>
</evidence>
<proteinExistence type="predicted"/>
<dbReference type="CDD" id="cd01324">
    <property type="entry name" value="cbb3_Oxidase_CcoQ"/>
    <property type="match status" value="1"/>
</dbReference>
<feature type="transmembrane region" description="Helical" evidence="1">
    <location>
        <begin position="12"/>
        <end position="30"/>
    </location>
</feature>
<dbReference type="RefSeq" id="WP_023431084.1">
    <property type="nucleotide sequence ID" value="NZ_AWXZ01000015.1"/>
</dbReference>
<dbReference type="AlphaFoldDB" id="V4TKU1"/>
<dbReference type="PATRIC" id="fig|631454.5.peg.925"/>
<name>V4TKU1_9HYPH</name>